<dbReference type="InterPro" id="IPR005158">
    <property type="entry name" value="BTAD"/>
</dbReference>
<dbReference type="InterPro" id="IPR051677">
    <property type="entry name" value="AfsR-DnrI-RedD_regulator"/>
</dbReference>
<dbReference type="InterPro" id="IPR042197">
    <property type="entry name" value="Apaf_helical"/>
</dbReference>
<reference evidence="9 10" key="1">
    <citation type="submission" date="2016-10" db="EMBL/GenBank/DDBJ databases">
        <authorList>
            <person name="de Groot N.N."/>
        </authorList>
    </citation>
    <scope>NUCLEOTIDE SEQUENCE [LARGE SCALE GENOMIC DNA]</scope>
    <source>
        <strain evidence="9 10">DSM 43794</strain>
    </source>
</reference>
<dbReference type="PANTHER" id="PTHR35807:SF1">
    <property type="entry name" value="TRANSCRIPTIONAL REGULATOR REDD"/>
    <property type="match status" value="1"/>
</dbReference>
<dbReference type="InterPro" id="IPR036388">
    <property type="entry name" value="WH-like_DNA-bd_sf"/>
</dbReference>
<name>A0A1H1GJZ4_9ACTN</name>
<dbReference type="Gene3D" id="1.10.10.10">
    <property type="entry name" value="Winged helix-like DNA-binding domain superfamily/Winged helix DNA-binding domain"/>
    <property type="match status" value="1"/>
</dbReference>
<keyword evidence="4 6" id="KW-0238">DNA-binding</keyword>
<keyword evidence="3" id="KW-0805">Transcription regulation</keyword>
<dbReference type="CDD" id="cd15831">
    <property type="entry name" value="BTAD"/>
    <property type="match status" value="1"/>
</dbReference>
<dbReference type="InterPro" id="IPR016032">
    <property type="entry name" value="Sig_transdc_resp-reg_C-effctor"/>
</dbReference>
<evidence type="ECO:0000256" key="7">
    <source>
        <dbReference type="SAM" id="MobiDB-lite"/>
    </source>
</evidence>
<comment type="similarity">
    <text evidence="1">Belongs to the AfsR/DnrI/RedD regulatory family.</text>
</comment>
<proteinExistence type="inferred from homology"/>
<keyword evidence="5" id="KW-0804">Transcription</keyword>
<dbReference type="Pfam" id="PF00931">
    <property type="entry name" value="NB-ARC"/>
    <property type="match status" value="1"/>
</dbReference>
<evidence type="ECO:0000313" key="10">
    <source>
        <dbReference type="Proteomes" id="UP000217103"/>
    </source>
</evidence>
<organism evidence="9 10">
    <name type="scientific">Thermostaphylospora chromogena</name>
    <dbReference type="NCBI Taxonomy" id="35622"/>
    <lineage>
        <taxon>Bacteria</taxon>
        <taxon>Bacillati</taxon>
        <taxon>Actinomycetota</taxon>
        <taxon>Actinomycetes</taxon>
        <taxon>Streptosporangiales</taxon>
        <taxon>Thermomonosporaceae</taxon>
        <taxon>Thermostaphylospora</taxon>
    </lineage>
</organism>
<keyword evidence="2" id="KW-0677">Repeat</keyword>
<dbReference type="Pfam" id="PF00486">
    <property type="entry name" value="Trans_reg_C"/>
    <property type="match status" value="1"/>
</dbReference>
<dbReference type="SMART" id="SM00862">
    <property type="entry name" value="Trans_reg_C"/>
    <property type="match status" value="1"/>
</dbReference>
<dbReference type="EMBL" id="FNKK01000002">
    <property type="protein sequence ID" value="SDR13413.1"/>
    <property type="molecule type" value="Genomic_DNA"/>
</dbReference>
<dbReference type="STRING" id="35622.SAMN04489764_3638"/>
<feature type="region of interest" description="Disordered" evidence="7">
    <location>
        <begin position="969"/>
        <end position="990"/>
    </location>
</feature>
<evidence type="ECO:0000313" key="9">
    <source>
        <dbReference type="EMBL" id="SDR13413.1"/>
    </source>
</evidence>
<dbReference type="InterPro" id="IPR011990">
    <property type="entry name" value="TPR-like_helical_dom_sf"/>
</dbReference>
<dbReference type="SUPFAM" id="SSF48452">
    <property type="entry name" value="TPR-like"/>
    <property type="match status" value="3"/>
</dbReference>
<feature type="domain" description="OmpR/PhoB-type" evidence="8">
    <location>
        <begin position="1"/>
        <end position="85"/>
    </location>
</feature>
<dbReference type="SUPFAM" id="SSF46894">
    <property type="entry name" value="C-terminal effector domain of the bipartite response regulators"/>
    <property type="match status" value="1"/>
</dbReference>
<evidence type="ECO:0000256" key="5">
    <source>
        <dbReference type="ARBA" id="ARBA00023163"/>
    </source>
</evidence>
<dbReference type="InterPro" id="IPR019734">
    <property type="entry name" value="TPR_rpt"/>
</dbReference>
<sequence length="990" mass="105085">MLGPLEVVDGGRTLTPTPAKHRVVLAALILEPGRVVPVEELVAAVWGAKPPRSAEPVLRVYVSALRKLLGAGLISTVPGGYRAEVPPEHVDAGLFRLTVEAARRARAAGSLAEAADRLRQALALWRGEALAGIASDELRRRYAPHLEESRLAALEERIDLDLALGRHPDLPGELRRLIAAHPLREKPRAQLMYALNAAGRRSEALEVYAQARRTLVEELGVEPGPLLRAAHQAVLSGEATPPGLMPPPAAARPAVPPAETPPDLADFTGRERALAWIRAQGPGVLVLHGAAGVGKTALAVRAANALAADYPDGRLYAVLRNADGGPRDTAAVVAGFLRSLGCPDPAIPPALEDRVRLYRSLVAGRRLLLVLDDAPDEAQVRPLLPASPGCLTLVTSRSPLAGLESARAFELRVLPPDEALTLLARVAGEDRVRAEPEAAKAVVALCGRLPLAVRIAGARLARRPAWTLDHLVRRLIDERHRLDELTAGDLAVRSSLLVGYRDLAPAEALLFRRLGLLSAPSFAAWVAGPLAGVDDAAGERLVERLVDAGLLQPVGLDEAGQERYRLHDLTRLFARELDEERRLPAAFAERVLALARTARSRLVPAGPGSGDTVLRTAEDPLVAGTREIKDSGDWLAAEHAFLADAVADLARYGRPEWTWRLAFYLADFFEARGHLADWTRTHELGLAAARAAGSARGRVLLLRGLAAAHRLRGRSAEAERALAECLDLVRELGDPGEEARVMLGYGLLRLGRGRTDEAEVFLSSALAAFEAGGDRRGVADALRGLGVTRTRGGDAGAAVPLLERSVAVCRDLGDRRGEAVALCDLAEANLTAGAVPRAAECAERATGIGRRLGDPPLTARGLLASARVALREGRTQAAASAAREAEALFSGYGDRAGRAEALLHGGQALMDAEDPDGALRAATAAEALYGELEDAPGLARALRLAAEAYLLLGRRAEAEEYLRRHREITAGAAQAESGRSAPRAQPAPGE</sequence>
<dbReference type="Gene3D" id="1.25.40.10">
    <property type="entry name" value="Tetratricopeptide repeat domain"/>
    <property type="match status" value="3"/>
</dbReference>
<dbReference type="SMART" id="SM01043">
    <property type="entry name" value="BTAD"/>
    <property type="match status" value="1"/>
</dbReference>
<dbReference type="InterPro" id="IPR001867">
    <property type="entry name" value="OmpR/PhoB-type_DNA-bd"/>
</dbReference>
<dbReference type="Gene3D" id="1.10.8.430">
    <property type="entry name" value="Helical domain of apoptotic protease-activating factors"/>
    <property type="match status" value="1"/>
</dbReference>
<dbReference type="InterPro" id="IPR002182">
    <property type="entry name" value="NB-ARC"/>
</dbReference>
<keyword evidence="10" id="KW-1185">Reference proteome</keyword>
<dbReference type="Pfam" id="PF13424">
    <property type="entry name" value="TPR_12"/>
    <property type="match status" value="1"/>
</dbReference>
<feature type="region of interest" description="Disordered" evidence="7">
    <location>
        <begin position="239"/>
        <end position="262"/>
    </location>
</feature>
<dbReference type="AlphaFoldDB" id="A0A1H1GJZ4"/>
<protein>
    <submittedName>
        <fullName evidence="9">DNA-binding transcriptional activator of the SARP family</fullName>
    </submittedName>
</protein>
<gene>
    <name evidence="9" type="ORF">SAMN04489764_3638</name>
</gene>
<dbReference type="SUPFAM" id="SSF52540">
    <property type="entry name" value="P-loop containing nucleoside triphosphate hydrolases"/>
    <property type="match status" value="1"/>
</dbReference>
<dbReference type="GO" id="GO:0003677">
    <property type="term" value="F:DNA binding"/>
    <property type="evidence" value="ECO:0007669"/>
    <property type="project" value="UniProtKB-UniRule"/>
</dbReference>
<dbReference type="Gene3D" id="3.40.50.300">
    <property type="entry name" value="P-loop containing nucleotide triphosphate hydrolases"/>
    <property type="match status" value="1"/>
</dbReference>
<feature type="compositionally biased region" description="Pro residues" evidence="7">
    <location>
        <begin position="243"/>
        <end position="260"/>
    </location>
</feature>
<evidence type="ECO:0000256" key="3">
    <source>
        <dbReference type="ARBA" id="ARBA00023015"/>
    </source>
</evidence>
<dbReference type="Pfam" id="PF03704">
    <property type="entry name" value="BTAD"/>
    <property type="match status" value="1"/>
</dbReference>
<dbReference type="GO" id="GO:0006355">
    <property type="term" value="P:regulation of DNA-templated transcription"/>
    <property type="evidence" value="ECO:0007669"/>
    <property type="project" value="InterPro"/>
</dbReference>
<dbReference type="PRINTS" id="PR00364">
    <property type="entry name" value="DISEASERSIST"/>
</dbReference>
<dbReference type="GO" id="GO:0000160">
    <property type="term" value="P:phosphorelay signal transduction system"/>
    <property type="evidence" value="ECO:0007669"/>
    <property type="project" value="InterPro"/>
</dbReference>
<dbReference type="GO" id="GO:0043531">
    <property type="term" value="F:ADP binding"/>
    <property type="evidence" value="ECO:0007669"/>
    <property type="project" value="InterPro"/>
</dbReference>
<dbReference type="InterPro" id="IPR027417">
    <property type="entry name" value="P-loop_NTPase"/>
</dbReference>
<dbReference type="PANTHER" id="PTHR35807">
    <property type="entry name" value="TRANSCRIPTIONAL REGULATOR REDD-RELATED"/>
    <property type="match status" value="1"/>
</dbReference>
<dbReference type="Proteomes" id="UP000217103">
    <property type="component" value="Unassembled WGS sequence"/>
</dbReference>
<evidence type="ECO:0000256" key="6">
    <source>
        <dbReference type="PROSITE-ProRule" id="PRU01091"/>
    </source>
</evidence>
<evidence type="ECO:0000259" key="8">
    <source>
        <dbReference type="PROSITE" id="PS51755"/>
    </source>
</evidence>
<evidence type="ECO:0000256" key="4">
    <source>
        <dbReference type="ARBA" id="ARBA00023125"/>
    </source>
</evidence>
<evidence type="ECO:0000256" key="1">
    <source>
        <dbReference type="ARBA" id="ARBA00005820"/>
    </source>
</evidence>
<dbReference type="PROSITE" id="PS51755">
    <property type="entry name" value="OMPR_PHOB"/>
    <property type="match status" value="1"/>
</dbReference>
<evidence type="ECO:0000256" key="2">
    <source>
        <dbReference type="ARBA" id="ARBA00022737"/>
    </source>
</evidence>
<dbReference type="SMART" id="SM00028">
    <property type="entry name" value="TPR"/>
    <property type="match status" value="6"/>
</dbReference>
<accession>A0A1H1GJZ4</accession>
<feature type="DNA-binding region" description="OmpR/PhoB-type" evidence="6">
    <location>
        <begin position="1"/>
        <end position="85"/>
    </location>
</feature>